<keyword evidence="2" id="KW-1185">Reference proteome</keyword>
<proteinExistence type="predicted"/>
<sequence length="113" mass="12899">MIKLSSYQAVNVEDLLRVDYTIDDVILFLPSSRVLNPVNNTAKVYHDLAKKVIWHITTEVGAAIVCEGVVEELAEGHGDIGTKELMHMSEEETKEYVARSMWYLLYHPLVHEK</sequence>
<dbReference type="Proteomes" id="UP000541444">
    <property type="component" value="Unassembled WGS sequence"/>
</dbReference>
<evidence type="ECO:0000313" key="2">
    <source>
        <dbReference type="Proteomes" id="UP000541444"/>
    </source>
</evidence>
<accession>A0A7J7PBA3</accession>
<name>A0A7J7PBA3_9MAGN</name>
<organism evidence="1 2">
    <name type="scientific">Kingdonia uniflora</name>
    <dbReference type="NCBI Taxonomy" id="39325"/>
    <lineage>
        <taxon>Eukaryota</taxon>
        <taxon>Viridiplantae</taxon>
        <taxon>Streptophyta</taxon>
        <taxon>Embryophyta</taxon>
        <taxon>Tracheophyta</taxon>
        <taxon>Spermatophyta</taxon>
        <taxon>Magnoliopsida</taxon>
        <taxon>Ranunculales</taxon>
        <taxon>Circaeasteraceae</taxon>
        <taxon>Kingdonia</taxon>
    </lineage>
</organism>
<comment type="caution">
    <text evidence="1">The sequence shown here is derived from an EMBL/GenBank/DDBJ whole genome shotgun (WGS) entry which is preliminary data.</text>
</comment>
<gene>
    <name evidence="1" type="ORF">GIB67_005056</name>
</gene>
<evidence type="ECO:0000313" key="1">
    <source>
        <dbReference type="EMBL" id="KAF6176707.1"/>
    </source>
</evidence>
<protein>
    <submittedName>
        <fullName evidence="1">Uncharacterized protein</fullName>
    </submittedName>
</protein>
<dbReference type="EMBL" id="JACGCM010000060">
    <property type="protein sequence ID" value="KAF6176707.1"/>
    <property type="molecule type" value="Genomic_DNA"/>
</dbReference>
<reference evidence="1 2" key="1">
    <citation type="journal article" date="2020" name="IScience">
        <title>Genome Sequencing of the Endangered Kingdonia uniflora (Circaeasteraceae, Ranunculales) Reveals Potential Mechanisms of Evolutionary Specialization.</title>
        <authorList>
            <person name="Sun Y."/>
            <person name="Deng T."/>
            <person name="Zhang A."/>
            <person name="Moore M.J."/>
            <person name="Landis J.B."/>
            <person name="Lin N."/>
            <person name="Zhang H."/>
            <person name="Zhang X."/>
            <person name="Huang J."/>
            <person name="Zhang X."/>
            <person name="Sun H."/>
            <person name="Wang H."/>
        </authorList>
    </citation>
    <scope>NUCLEOTIDE SEQUENCE [LARGE SCALE GENOMIC DNA]</scope>
    <source>
        <strain evidence="1">TB1705</strain>
        <tissue evidence="1">Leaf</tissue>
    </source>
</reference>
<dbReference type="OrthoDB" id="1716201at2759"/>
<dbReference type="AlphaFoldDB" id="A0A7J7PBA3"/>